<protein>
    <recommendedName>
        <fullName evidence="1">AB hydrolase-1 domain-containing protein</fullName>
    </recommendedName>
</protein>
<keyword evidence="3" id="KW-1185">Reference proteome</keyword>
<dbReference type="Gene3D" id="3.40.50.1820">
    <property type="entry name" value="alpha/beta hydrolase"/>
    <property type="match status" value="1"/>
</dbReference>
<dbReference type="Pfam" id="PF12697">
    <property type="entry name" value="Abhydrolase_6"/>
    <property type="match status" value="1"/>
</dbReference>
<dbReference type="SUPFAM" id="SSF53474">
    <property type="entry name" value="alpha/beta-Hydrolases"/>
    <property type="match status" value="1"/>
</dbReference>
<name>A0ABP1D9K0_9APHY</name>
<feature type="domain" description="AB hydrolase-1" evidence="1">
    <location>
        <begin position="40"/>
        <end position="309"/>
    </location>
</feature>
<gene>
    <name evidence="2" type="ORF">GFSPODELE1_LOCUS4652</name>
</gene>
<evidence type="ECO:0000313" key="2">
    <source>
        <dbReference type="EMBL" id="CAL1703604.1"/>
    </source>
</evidence>
<organism evidence="2 3">
    <name type="scientific">Somion occarium</name>
    <dbReference type="NCBI Taxonomy" id="3059160"/>
    <lineage>
        <taxon>Eukaryota</taxon>
        <taxon>Fungi</taxon>
        <taxon>Dikarya</taxon>
        <taxon>Basidiomycota</taxon>
        <taxon>Agaricomycotina</taxon>
        <taxon>Agaricomycetes</taxon>
        <taxon>Polyporales</taxon>
        <taxon>Cerrenaceae</taxon>
        <taxon>Somion</taxon>
    </lineage>
</organism>
<dbReference type="EMBL" id="OZ037946">
    <property type="protein sequence ID" value="CAL1703604.1"/>
    <property type="molecule type" value="Genomic_DNA"/>
</dbReference>
<evidence type="ECO:0000313" key="3">
    <source>
        <dbReference type="Proteomes" id="UP001497453"/>
    </source>
</evidence>
<sequence length="326" mass="35782">MLLLSKKSVISFKGAEGHDLKAVVARYTKSAEPSPGGAILLFTHAVGAHKEQWLPVIERLFADSELNISEAWSLDAACHGDSLPYNKDLIETDLQALADLAAYGEAVLGLLASGLFPYQNRNVIAVGHSAGCQAIVRSSIAFVNKGEPIPFKTIILVEPVFLPDDIGTSLLSRYIKPTSARKWQWKSRDEAAEYLSSTLPWKRWHKEILEVYVEYGIVHSISGSELKTPPKVEAACYPNAKAQAEGLQNLPALTEQRPVHVIFGTRYDFVPKKLRDGFVASSKDRLRSLRSVEGAGHMLVQENPIGCAEAIKAVLRESTLLSQPKL</sequence>
<reference evidence="3" key="1">
    <citation type="submission" date="2024-04" db="EMBL/GenBank/DDBJ databases">
        <authorList>
            <person name="Shaw F."/>
            <person name="Minotto A."/>
        </authorList>
    </citation>
    <scope>NUCLEOTIDE SEQUENCE [LARGE SCALE GENOMIC DNA]</scope>
</reference>
<proteinExistence type="predicted"/>
<dbReference type="InterPro" id="IPR029058">
    <property type="entry name" value="AB_hydrolase_fold"/>
</dbReference>
<dbReference type="Proteomes" id="UP001497453">
    <property type="component" value="Chromosome 3"/>
</dbReference>
<accession>A0ABP1D9K0</accession>
<dbReference type="InterPro" id="IPR000073">
    <property type="entry name" value="AB_hydrolase_1"/>
</dbReference>
<evidence type="ECO:0000259" key="1">
    <source>
        <dbReference type="Pfam" id="PF12697"/>
    </source>
</evidence>